<dbReference type="PANTHER" id="PTHR41390">
    <property type="entry name" value="CHROMOSOME 7, WHOLE GENOME SHOTGUN SEQUENCE"/>
    <property type="match status" value="1"/>
</dbReference>
<reference evidence="3 4" key="1">
    <citation type="submission" date="2014-04" db="EMBL/GenBank/DDBJ databases">
        <authorList>
            <consortium name="DOE Joint Genome Institute"/>
            <person name="Kuo A."/>
            <person name="Tarkka M."/>
            <person name="Buscot F."/>
            <person name="Kohler A."/>
            <person name="Nagy L.G."/>
            <person name="Floudas D."/>
            <person name="Copeland A."/>
            <person name="Barry K.W."/>
            <person name="Cichocki N."/>
            <person name="Veneault-Fourrey C."/>
            <person name="LaButti K."/>
            <person name="Lindquist E.A."/>
            <person name="Lipzen A."/>
            <person name="Lundell T."/>
            <person name="Morin E."/>
            <person name="Murat C."/>
            <person name="Sun H."/>
            <person name="Tunlid A."/>
            <person name="Henrissat B."/>
            <person name="Grigoriev I.V."/>
            <person name="Hibbett D.S."/>
            <person name="Martin F."/>
            <person name="Nordberg H.P."/>
            <person name="Cantor M.N."/>
            <person name="Hua S.X."/>
        </authorList>
    </citation>
    <scope>NUCLEOTIDE SEQUENCE [LARGE SCALE GENOMIC DNA]</scope>
    <source>
        <strain evidence="3 4">F 1598</strain>
    </source>
</reference>
<sequence length="219" mass="24616">MDDPAFRTVAQGTLITCDCNHRSRSGCIRNVEGPLLVSNLSWRQYEKRRSTRDAGPKSNPTEAPLSWSELRTYNLLDTGFSGALTAGFLNTWKRGRPGLVPGLCTGAFICTLLQWTYNELGIARVKFVSRNRHAQVAPASPTLQLPSSPPLTSDNRPTELPRPLSYKILGFLGFQRISDEEYLTKMKATRDHYLRQIEVLEREAEEKSREDLSESNGNS</sequence>
<proteinExistence type="predicted"/>
<dbReference type="HOGENOM" id="CLU_1261962_0_0_1"/>
<evidence type="ECO:0000313" key="4">
    <source>
        <dbReference type="Proteomes" id="UP000054166"/>
    </source>
</evidence>
<name>A0A0C3FJT0_PILCF</name>
<protein>
    <submittedName>
        <fullName evidence="3">Uncharacterized protein</fullName>
    </submittedName>
</protein>
<dbReference type="OrthoDB" id="3366659at2759"/>
<dbReference type="STRING" id="765440.A0A0C3FJT0"/>
<keyword evidence="1" id="KW-0175">Coiled coil</keyword>
<dbReference type="EMBL" id="KN833008">
    <property type="protein sequence ID" value="KIM79741.1"/>
    <property type="molecule type" value="Genomic_DNA"/>
</dbReference>
<dbReference type="PANTHER" id="PTHR41390:SF1">
    <property type="entry name" value="NADH-UBIQUINONE OXIDOREDUCTASE 213 KDA SUBUNIT"/>
    <property type="match status" value="1"/>
</dbReference>
<keyword evidence="4" id="KW-1185">Reference proteome</keyword>
<dbReference type="AlphaFoldDB" id="A0A0C3FJT0"/>
<evidence type="ECO:0000313" key="3">
    <source>
        <dbReference type="EMBL" id="KIM79741.1"/>
    </source>
</evidence>
<evidence type="ECO:0000256" key="1">
    <source>
        <dbReference type="SAM" id="Coils"/>
    </source>
</evidence>
<organism evidence="3 4">
    <name type="scientific">Piloderma croceum (strain F 1598)</name>
    <dbReference type="NCBI Taxonomy" id="765440"/>
    <lineage>
        <taxon>Eukaryota</taxon>
        <taxon>Fungi</taxon>
        <taxon>Dikarya</taxon>
        <taxon>Basidiomycota</taxon>
        <taxon>Agaricomycotina</taxon>
        <taxon>Agaricomycetes</taxon>
        <taxon>Agaricomycetidae</taxon>
        <taxon>Atheliales</taxon>
        <taxon>Atheliaceae</taxon>
        <taxon>Piloderma</taxon>
    </lineage>
</organism>
<feature type="compositionally biased region" description="Low complexity" evidence="2">
    <location>
        <begin position="138"/>
        <end position="153"/>
    </location>
</feature>
<accession>A0A0C3FJT0</accession>
<dbReference type="Proteomes" id="UP000054166">
    <property type="component" value="Unassembled WGS sequence"/>
</dbReference>
<feature type="region of interest" description="Disordered" evidence="2">
    <location>
        <begin position="138"/>
        <end position="159"/>
    </location>
</feature>
<dbReference type="InParanoid" id="A0A0C3FJT0"/>
<evidence type="ECO:0000256" key="2">
    <source>
        <dbReference type="SAM" id="MobiDB-lite"/>
    </source>
</evidence>
<feature type="coiled-coil region" evidence="1">
    <location>
        <begin position="183"/>
        <end position="210"/>
    </location>
</feature>
<gene>
    <name evidence="3" type="ORF">PILCRDRAFT_555089</name>
</gene>
<reference evidence="4" key="2">
    <citation type="submission" date="2015-01" db="EMBL/GenBank/DDBJ databases">
        <title>Evolutionary Origins and Diversification of the Mycorrhizal Mutualists.</title>
        <authorList>
            <consortium name="DOE Joint Genome Institute"/>
            <consortium name="Mycorrhizal Genomics Consortium"/>
            <person name="Kohler A."/>
            <person name="Kuo A."/>
            <person name="Nagy L.G."/>
            <person name="Floudas D."/>
            <person name="Copeland A."/>
            <person name="Barry K.W."/>
            <person name="Cichocki N."/>
            <person name="Veneault-Fourrey C."/>
            <person name="LaButti K."/>
            <person name="Lindquist E.A."/>
            <person name="Lipzen A."/>
            <person name="Lundell T."/>
            <person name="Morin E."/>
            <person name="Murat C."/>
            <person name="Riley R."/>
            <person name="Ohm R."/>
            <person name="Sun H."/>
            <person name="Tunlid A."/>
            <person name="Henrissat B."/>
            <person name="Grigoriev I.V."/>
            <person name="Hibbett D.S."/>
            <person name="Martin F."/>
        </authorList>
    </citation>
    <scope>NUCLEOTIDE SEQUENCE [LARGE SCALE GENOMIC DNA]</scope>
    <source>
        <strain evidence="4">F 1598</strain>
    </source>
</reference>